<dbReference type="Proteomes" id="UP000630887">
    <property type="component" value="Unassembled WGS sequence"/>
</dbReference>
<dbReference type="AlphaFoldDB" id="A0A8J3L4D6"/>
<dbReference type="SMART" id="SM00530">
    <property type="entry name" value="HTH_XRE"/>
    <property type="match status" value="1"/>
</dbReference>
<evidence type="ECO:0000259" key="2">
    <source>
        <dbReference type="PROSITE" id="PS50943"/>
    </source>
</evidence>
<organism evidence="3 4">
    <name type="scientific">Catellatospora coxensis</name>
    <dbReference type="NCBI Taxonomy" id="310354"/>
    <lineage>
        <taxon>Bacteria</taxon>
        <taxon>Bacillati</taxon>
        <taxon>Actinomycetota</taxon>
        <taxon>Actinomycetes</taxon>
        <taxon>Micromonosporales</taxon>
        <taxon>Micromonosporaceae</taxon>
        <taxon>Catellatospora</taxon>
    </lineage>
</organism>
<feature type="compositionally biased region" description="Low complexity" evidence="1">
    <location>
        <begin position="78"/>
        <end position="88"/>
    </location>
</feature>
<dbReference type="GO" id="GO:0003677">
    <property type="term" value="F:DNA binding"/>
    <property type="evidence" value="ECO:0007669"/>
    <property type="project" value="InterPro"/>
</dbReference>
<comment type="caution">
    <text evidence="3">The sequence shown here is derived from an EMBL/GenBank/DDBJ whole genome shotgun (WGS) entry which is preliminary data.</text>
</comment>
<accession>A0A8J3L4D6</accession>
<dbReference type="InterPro" id="IPR001387">
    <property type="entry name" value="Cro/C1-type_HTH"/>
</dbReference>
<gene>
    <name evidence="3" type="ORF">Cco03nite_30450</name>
</gene>
<sequence>MTLPDSLGVLIARRRRQLGRSQERLAEQLCALSGQATITKNEVSRYERGRRVPNARSLRLLASALGLPLAELERAAAGTRSRAATGAGPVVTADDGEEDTVERREMLRQLGAASLVVAGWPVGAAYGVEPPVRVTPDQVVELRAATGLYRTWVRRHGGGGLGRHVAALLERASLMHTAARDERMRALLLECIADLAGLGAYVARDVEAHDYAERMYQLGLQAAGASGDRRLGGHLIVRMAGHNIELRRPDETLGLLASARQAAAAVLTPGERANQHCIEAWAHAQRGDVAAVRRAIGRAEDEFARGDGAAAPEWGGQHVTEAELYSLTGAGYVELARTDIKHCTRAVERLERAISLRGDAHARNRTLDLLSLAEALAIAGEHDAASCAADQALSLLDGITSGRLRRRLVEVAATFGTHGSPAAAEATRLRLLAAAANRQPATHRGGRL</sequence>
<dbReference type="EMBL" id="BONI01000022">
    <property type="protein sequence ID" value="GIG06345.1"/>
    <property type="molecule type" value="Genomic_DNA"/>
</dbReference>
<evidence type="ECO:0000313" key="4">
    <source>
        <dbReference type="Proteomes" id="UP000630887"/>
    </source>
</evidence>
<evidence type="ECO:0000256" key="1">
    <source>
        <dbReference type="SAM" id="MobiDB-lite"/>
    </source>
</evidence>
<reference evidence="3 4" key="1">
    <citation type="submission" date="2021-01" db="EMBL/GenBank/DDBJ databases">
        <title>Whole genome shotgun sequence of Catellatospora coxensis NBRC 107359.</title>
        <authorList>
            <person name="Komaki H."/>
            <person name="Tamura T."/>
        </authorList>
    </citation>
    <scope>NUCLEOTIDE SEQUENCE [LARGE SCALE GENOMIC DNA]</scope>
    <source>
        <strain evidence="3 4">NBRC 107359</strain>
    </source>
</reference>
<feature type="region of interest" description="Disordered" evidence="1">
    <location>
        <begin position="78"/>
        <end position="99"/>
    </location>
</feature>
<proteinExistence type="predicted"/>
<dbReference type="SUPFAM" id="SSF47413">
    <property type="entry name" value="lambda repressor-like DNA-binding domains"/>
    <property type="match status" value="1"/>
</dbReference>
<name>A0A8J3L4D6_9ACTN</name>
<dbReference type="PROSITE" id="PS50943">
    <property type="entry name" value="HTH_CROC1"/>
    <property type="match status" value="1"/>
</dbReference>
<dbReference type="Gene3D" id="1.10.260.40">
    <property type="entry name" value="lambda repressor-like DNA-binding domains"/>
    <property type="match status" value="1"/>
</dbReference>
<dbReference type="Pfam" id="PF01381">
    <property type="entry name" value="HTH_3"/>
    <property type="match status" value="1"/>
</dbReference>
<evidence type="ECO:0000313" key="3">
    <source>
        <dbReference type="EMBL" id="GIG06345.1"/>
    </source>
</evidence>
<feature type="domain" description="HTH cro/C1-type" evidence="2">
    <location>
        <begin position="11"/>
        <end position="72"/>
    </location>
</feature>
<protein>
    <recommendedName>
        <fullName evidence="2">HTH cro/C1-type domain-containing protein</fullName>
    </recommendedName>
</protein>
<keyword evidence="4" id="KW-1185">Reference proteome</keyword>
<dbReference type="RefSeq" id="WP_203692721.1">
    <property type="nucleotide sequence ID" value="NZ_BAAALC010000004.1"/>
</dbReference>
<dbReference type="CDD" id="cd00093">
    <property type="entry name" value="HTH_XRE"/>
    <property type="match status" value="1"/>
</dbReference>
<dbReference type="InterPro" id="IPR010982">
    <property type="entry name" value="Lambda_DNA-bd_dom_sf"/>
</dbReference>